<gene>
    <name evidence="2" type="ORF">COHA_008675</name>
</gene>
<evidence type="ECO:0000313" key="3">
    <source>
        <dbReference type="Proteomes" id="UP001205105"/>
    </source>
</evidence>
<dbReference type="InterPro" id="IPR058240">
    <property type="entry name" value="rSAM_sf"/>
</dbReference>
<dbReference type="Proteomes" id="UP001205105">
    <property type="component" value="Unassembled WGS sequence"/>
</dbReference>
<dbReference type="SUPFAM" id="SSF102114">
    <property type="entry name" value="Radical SAM enzymes"/>
    <property type="match status" value="1"/>
</dbReference>
<organism evidence="2 3">
    <name type="scientific">Chlorella ohadii</name>
    <dbReference type="NCBI Taxonomy" id="2649997"/>
    <lineage>
        <taxon>Eukaryota</taxon>
        <taxon>Viridiplantae</taxon>
        <taxon>Chlorophyta</taxon>
        <taxon>core chlorophytes</taxon>
        <taxon>Trebouxiophyceae</taxon>
        <taxon>Chlorellales</taxon>
        <taxon>Chlorellaceae</taxon>
        <taxon>Chlorella clade</taxon>
        <taxon>Chlorella</taxon>
    </lineage>
</organism>
<evidence type="ECO:0000313" key="2">
    <source>
        <dbReference type="EMBL" id="KAI7837484.1"/>
    </source>
</evidence>
<dbReference type="InterPro" id="IPR024521">
    <property type="entry name" value="ArsS-like_C"/>
</dbReference>
<keyword evidence="3" id="KW-1185">Reference proteome</keyword>
<sequence>MMSRQVAERCVQLMEASASSLSTVDITGGAPELMPQFRYLVQEARRLGLQVIDRCNLTVLLEPGQEDTAQFLADHQVRVVASLPCYSAENVNTQRGGGMLNAAGYGQPGSGLHLDLVYNPGGAFLAPPQSKLEPAYKQELAEHYRVTFNSLLCLNNMPIKRWADQLVKEGKLEEYMRLLVDAFNPAAAEGLMCRDTISVGWDGRLYDCDFNQQLELGLPHPQHRTVFDIDSLAELTGGRIALGSHCFGCTAGAGSGCQGATS</sequence>
<dbReference type="EMBL" id="JADXDR010000151">
    <property type="protein sequence ID" value="KAI7837484.1"/>
    <property type="molecule type" value="Genomic_DNA"/>
</dbReference>
<accession>A0AAD5GYS1</accession>
<dbReference type="PANTHER" id="PTHR43728:SF1">
    <property type="entry name" value="FE-S OXIDOREDUCTASE"/>
    <property type="match status" value="1"/>
</dbReference>
<dbReference type="PANTHER" id="PTHR43728">
    <property type="entry name" value="SLR0304 PROTEIN"/>
    <property type="match status" value="1"/>
</dbReference>
<dbReference type="NCBIfam" id="TIGR04167">
    <property type="entry name" value="rSAM_SeCys"/>
    <property type="match status" value="1"/>
</dbReference>
<comment type="caution">
    <text evidence="2">The sequence shown here is derived from an EMBL/GenBank/DDBJ whole genome shotgun (WGS) entry which is preliminary data.</text>
</comment>
<proteinExistence type="predicted"/>
<dbReference type="AlphaFoldDB" id="A0AAD5GYS1"/>
<evidence type="ECO:0000259" key="1">
    <source>
        <dbReference type="Pfam" id="PF12345"/>
    </source>
</evidence>
<feature type="domain" description="Arsenosugar biosynthesis radical SAM protein ArsS-like C-terminal" evidence="1">
    <location>
        <begin position="125"/>
        <end position="260"/>
    </location>
</feature>
<protein>
    <recommendedName>
        <fullName evidence="1">Arsenosugar biosynthesis radical SAM protein ArsS-like C-terminal domain-containing protein</fullName>
    </recommendedName>
</protein>
<reference evidence="2" key="1">
    <citation type="submission" date="2020-11" db="EMBL/GenBank/DDBJ databases">
        <title>Chlorella ohadii genome sequencing and assembly.</title>
        <authorList>
            <person name="Murik O."/>
            <person name="Treves H."/>
            <person name="Kedem I."/>
            <person name="Shotland Y."/>
            <person name="Kaplan A."/>
        </authorList>
    </citation>
    <scope>NUCLEOTIDE SEQUENCE</scope>
    <source>
        <strain evidence="2">1</strain>
    </source>
</reference>
<dbReference type="InterPro" id="IPR026351">
    <property type="entry name" value="rSAM_ArsS-like"/>
</dbReference>
<name>A0AAD5GYS1_9CHLO</name>
<dbReference type="Pfam" id="PF12345">
    <property type="entry name" value="DUF3641"/>
    <property type="match status" value="1"/>
</dbReference>